<dbReference type="RefSeq" id="XP_003047210.1">
    <property type="nucleotide sequence ID" value="XM_003047164.1"/>
</dbReference>
<dbReference type="VEuPathDB" id="FungiDB:NECHADRAFT_87642"/>
<dbReference type="GeneID" id="9676052"/>
<dbReference type="InterPro" id="IPR036397">
    <property type="entry name" value="RNaseH_sf"/>
</dbReference>
<dbReference type="KEGG" id="nhe:NECHADRAFT_87642"/>
<proteinExistence type="predicted"/>
<accession>C7Z2L5</accession>
<dbReference type="AlphaFoldDB" id="C7Z2L5"/>
<dbReference type="OMA" id="DWIENEG"/>
<dbReference type="Proteomes" id="UP000005206">
    <property type="component" value="Chromosome 12"/>
</dbReference>
<sequence length="261" mass="29360">MPTNTLSSPILYQARNSSFLSSLYIFSILHLGPTHHHPSVFAGFPYASYRSNITFFEHHEQHQEEKRHIFLPSCHDSARGPGVGEITIHNEDEQITQLTNLDQTSNRIETYHHSLVVFINGARPQAGLPLSWNVTFAPTSHHNLSGTLAPDTHRTFTRAKQEAILRFLETVKSQSFDSRWQKVIIAVSNDASMARVVGFLETDDSNHDSHPAGHQITELGTSLAISRELKEIRNMKNGLSVQFWLVPKKEIVLPSQPPPTS</sequence>
<reference evidence="1 2" key="1">
    <citation type="journal article" date="2009" name="PLoS Genet.">
        <title>The genome of Nectria haematococca: contribution of supernumerary chromosomes to gene expansion.</title>
        <authorList>
            <person name="Coleman J.J."/>
            <person name="Rounsley S.D."/>
            <person name="Rodriguez-Carres M."/>
            <person name="Kuo A."/>
            <person name="Wasmann C.C."/>
            <person name="Grimwood J."/>
            <person name="Schmutz J."/>
            <person name="Taga M."/>
            <person name="White G.J."/>
            <person name="Zhou S."/>
            <person name="Schwartz D.C."/>
            <person name="Freitag M."/>
            <person name="Ma L.J."/>
            <person name="Danchin E.G."/>
            <person name="Henrissat B."/>
            <person name="Coutinho P.M."/>
            <person name="Nelson D.R."/>
            <person name="Straney D."/>
            <person name="Napoli C.A."/>
            <person name="Barker B.M."/>
            <person name="Gribskov M."/>
            <person name="Rep M."/>
            <person name="Kroken S."/>
            <person name="Molnar I."/>
            <person name="Rensing C."/>
            <person name="Kennell J.C."/>
            <person name="Zamora J."/>
            <person name="Farman M.L."/>
            <person name="Selker E.U."/>
            <person name="Salamov A."/>
            <person name="Shapiro H."/>
            <person name="Pangilinan J."/>
            <person name="Lindquist E."/>
            <person name="Lamers C."/>
            <person name="Grigoriev I.V."/>
            <person name="Geiser D.M."/>
            <person name="Covert S.F."/>
            <person name="Temporini E."/>
            <person name="Vanetten H.D."/>
        </authorList>
    </citation>
    <scope>NUCLEOTIDE SEQUENCE [LARGE SCALE GENOMIC DNA]</scope>
    <source>
        <strain evidence="2">ATCC MYA-4622 / CBS 123669 / FGSC 9596 / NRRL 45880 / 77-13-4</strain>
    </source>
</reference>
<dbReference type="GO" id="GO:0003676">
    <property type="term" value="F:nucleic acid binding"/>
    <property type="evidence" value="ECO:0007669"/>
    <property type="project" value="InterPro"/>
</dbReference>
<name>C7Z2L5_FUSV7</name>
<keyword evidence="2" id="KW-1185">Reference proteome</keyword>
<dbReference type="OrthoDB" id="5098294at2759"/>
<dbReference type="HOGENOM" id="CLU_1065922_0_0_1"/>
<protein>
    <submittedName>
        <fullName evidence="1">Uncharacterized protein</fullName>
    </submittedName>
</protein>
<dbReference type="Gene3D" id="3.30.420.10">
    <property type="entry name" value="Ribonuclease H-like superfamily/Ribonuclease H"/>
    <property type="match status" value="1"/>
</dbReference>
<organism evidence="1 2">
    <name type="scientific">Fusarium vanettenii (strain ATCC MYA-4622 / CBS 123669 / FGSC 9596 / NRRL 45880 / 77-13-4)</name>
    <name type="common">Fusarium solani subsp. pisi</name>
    <dbReference type="NCBI Taxonomy" id="660122"/>
    <lineage>
        <taxon>Eukaryota</taxon>
        <taxon>Fungi</taxon>
        <taxon>Dikarya</taxon>
        <taxon>Ascomycota</taxon>
        <taxon>Pezizomycotina</taxon>
        <taxon>Sordariomycetes</taxon>
        <taxon>Hypocreomycetidae</taxon>
        <taxon>Hypocreales</taxon>
        <taxon>Nectriaceae</taxon>
        <taxon>Fusarium</taxon>
        <taxon>Fusarium solani species complex</taxon>
        <taxon>Fusarium vanettenii</taxon>
    </lineage>
</organism>
<gene>
    <name evidence="1" type="ORF">NECHADRAFT_87642</name>
</gene>
<dbReference type="EMBL" id="GG698907">
    <property type="protein sequence ID" value="EEU41497.1"/>
    <property type="molecule type" value="Genomic_DNA"/>
</dbReference>
<evidence type="ECO:0000313" key="1">
    <source>
        <dbReference type="EMBL" id="EEU41497.1"/>
    </source>
</evidence>
<dbReference type="InParanoid" id="C7Z2L5"/>
<evidence type="ECO:0000313" key="2">
    <source>
        <dbReference type="Proteomes" id="UP000005206"/>
    </source>
</evidence>